<comment type="caution">
    <text evidence="2">The sequence shown here is derived from an EMBL/GenBank/DDBJ whole genome shotgun (WGS) entry which is preliminary data.</text>
</comment>
<name>A0AAV4WJV0_9ARAC</name>
<evidence type="ECO:0000313" key="2">
    <source>
        <dbReference type="EMBL" id="GIY82509.1"/>
    </source>
</evidence>
<dbReference type="AlphaFoldDB" id="A0AAV4WJV0"/>
<feature type="region of interest" description="Disordered" evidence="1">
    <location>
        <begin position="49"/>
        <end position="79"/>
    </location>
</feature>
<evidence type="ECO:0000313" key="3">
    <source>
        <dbReference type="Proteomes" id="UP001054837"/>
    </source>
</evidence>
<dbReference type="EMBL" id="BPLQ01014724">
    <property type="protein sequence ID" value="GIY82509.1"/>
    <property type="molecule type" value="Genomic_DNA"/>
</dbReference>
<keyword evidence="3" id="KW-1185">Reference proteome</keyword>
<proteinExistence type="predicted"/>
<dbReference type="Proteomes" id="UP001054837">
    <property type="component" value="Unassembled WGS sequence"/>
</dbReference>
<organism evidence="2 3">
    <name type="scientific">Caerostris darwini</name>
    <dbReference type="NCBI Taxonomy" id="1538125"/>
    <lineage>
        <taxon>Eukaryota</taxon>
        <taxon>Metazoa</taxon>
        <taxon>Ecdysozoa</taxon>
        <taxon>Arthropoda</taxon>
        <taxon>Chelicerata</taxon>
        <taxon>Arachnida</taxon>
        <taxon>Araneae</taxon>
        <taxon>Araneomorphae</taxon>
        <taxon>Entelegynae</taxon>
        <taxon>Araneoidea</taxon>
        <taxon>Araneidae</taxon>
        <taxon>Caerostris</taxon>
    </lineage>
</organism>
<evidence type="ECO:0000256" key="1">
    <source>
        <dbReference type="SAM" id="MobiDB-lite"/>
    </source>
</evidence>
<feature type="region of interest" description="Disordered" evidence="1">
    <location>
        <begin position="1"/>
        <end position="35"/>
    </location>
</feature>
<feature type="compositionally biased region" description="Polar residues" evidence="1">
    <location>
        <begin position="64"/>
        <end position="78"/>
    </location>
</feature>
<gene>
    <name evidence="2" type="ORF">CDAR_548861</name>
</gene>
<sequence length="132" mass="14646">MQPRGRRGNFQKSFSTLWGPPRASIGERGGSHVTPSIMQPAKRFFLPPSSARVKTPRSRDNSRRTQIFTRPPQKQQQPGLRWTCFAKRRFKGSALLAELQRKDVIGSDGASGLWIGRSDGGGGPSRQNTTLL</sequence>
<accession>A0AAV4WJV0</accession>
<feature type="region of interest" description="Disordered" evidence="1">
    <location>
        <begin position="113"/>
        <end position="132"/>
    </location>
</feature>
<reference evidence="2 3" key="1">
    <citation type="submission" date="2021-06" db="EMBL/GenBank/DDBJ databases">
        <title>Caerostris darwini draft genome.</title>
        <authorList>
            <person name="Kono N."/>
            <person name="Arakawa K."/>
        </authorList>
    </citation>
    <scope>NUCLEOTIDE SEQUENCE [LARGE SCALE GENOMIC DNA]</scope>
</reference>
<protein>
    <submittedName>
        <fullName evidence="2">Uncharacterized protein</fullName>
    </submittedName>
</protein>